<dbReference type="EMBL" id="JBHUDZ010000001">
    <property type="protein sequence ID" value="MFD1601273.1"/>
    <property type="molecule type" value="Genomic_DNA"/>
</dbReference>
<keyword evidence="4" id="KW-1185">Reference proteome</keyword>
<accession>A0ABW4H784</accession>
<evidence type="ECO:0000259" key="2">
    <source>
        <dbReference type="Pfam" id="PF09994"/>
    </source>
</evidence>
<proteinExistence type="predicted"/>
<feature type="region of interest" description="Disordered" evidence="1">
    <location>
        <begin position="32"/>
        <end position="55"/>
    </location>
</feature>
<evidence type="ECO:0000256" key="1">
    <source>
        <dbReference type="SAM" id="MobiDB-lite"/>
    </source>
</evidence>
<organism evidence="3 4">
    <name type="scientific">Flavobacterium artemisiae</name>
    <dbReference type="NCBI Taxonomy" id="2126556"/>
    <lineage>
        <taxon>Bacteria</taxon>
        <taxon>Pseudomonadati</taxon>
        <taxon>Bacteroidota</taxon>
        <taxon>Flavobacteriia</taxon>
        <taxon>Flavobacteriales</taxon>
        <taxon>Flavobacteriaceae</taxon>
        <taxon>Flavobacterium</taxon>
    </lineage>
</organism>
<dbReference type="RefSeq" id="WP_379817353.1">
    <property type="nucleotide sequence ID" value="NZ_JBHUDZ010000001.1"/>
</dbReference>
<dbReference type="Proteomes" id="UP001597138">
    <property type="component" value="Unassembled WGS sequence"/>
</dbReference>
<evidence type="ECO:0000313" key="3">
    <source>
        <dbReference type="EMBL" id="MFD1601273.1"/>
    </source>
</evidence>
<dbReference type="Pfam" id="PF09994">
    <property type="entry name" value="T6SS_Tle1-like_cat"/>
    <property type="match status" value="1"/>
</dbReference>
<gene>
    <name evidence="3" type="ORF">ACFSC2_00815</name>
</gene>
<name>A0ABW4H784_9FLAO</name>
<feature type="domain" description="T6SS Phospholipase effector Tle1-like catalytic" evidence="2">
    <location>
        <begin position="179"/>
        <end position="288"/>
    </location>
</feature>
<protein>
    <submittedName>
        <fullName evidence="3">T6SS phospholipase effector Tle1-like catalytic domain-containing protein</fullName>
    </submittedName>
</protein>
<comment type="caution">
    <text evidence="3">The sequence shown here is derived from an EMBL/GenBank/DDBJ whole genome shotgun (WGS) entry which is preliminary data.</text>
</comment>
<reference evidence="4" key="1">
    <citation type="journal article" date="2019" name="Int. J. Syst. Evol. Microbiol.">
        <title>The Global Catalogue of Microorganisms (GCM) 10K type strain sequencing project: providing services to taxonomists for standard genome sequencing and annotation.</title>
        <authorList>
            <consortium name="The Broad Institute Genomics Platform"/>
            <consortium name="The Broad Institute Genome Sequencing Center for Infectious Disease"/>
            <person name="Wu L."/>
            <person name="Ma J."/>
        </authorList>
    </citation>
    <scope>NUCLEOTIDE SEQUENCE [LARGE SCALE GENOMIC DNA]</scope>
    <source>
        <strain evidence="4">CCUG 70865</strain>
    </source>
</reference>
<evidence type="ECO:0000313" key="4">
    <source>
        <dbReference type="Proteomes" id="UP001597138"/>
    </source>
</evidence>
<dbReference type="InterPro" id="IPR018712">
    <property type="entry name" value="Tle1-like_cat"/>
</dbReference>
<dbReference type="PANTHER" id="PTHR33840">
    <property type="match status" value="1"/>
</dbReference>
<feature type="compositionally biased region" description="Basic and acidic residues" evidence="1">
    <location>
        <begin position="42"/>
        <end position="55"/>
    </location>
</feature>
<dbReference type="PANTHER" id="PTHR33840:SF1">
    <property type="entry name" value="TLE1 PHOSPHOLIPASE DOMAIN-CONTAINING PROTEIN"/>
    <property type="match status" value="1"/>
</dbReference>
<sequence>MATNISFGNYSPPPPPKGTVDIRVGVFFDGTQNNRTNTNARLGKEGDKGNKAYNKLSDKDTDSYMNDFSNVARKELHYEKDQYTTSLYIEGIGTENFGEDSDNKMDHDGVAFGAGKLGIPAKVKKGCEGLAKNALKLQGKDEINTLTVDVFGFSRGAAAARNFVYELSKKNSQDVWGSQVLKYKVKYKRLQVRFVGLYDTVSSYDPDAIKNPNFDNDVTELHLNDLNLEINDLYKAKHIIHFCADDEHRKNFMLTPTRVAGGKDFYLPGVHSDVGGCYTDMMNEYKQIMDLDNTWGDGYDDDEYNEILDNDLNNLIQQGWCSESEVVRPDMWHQTYLNRKGIRNTYSFVTLHLMVEKLNTEYAGTINVESLNKYFEIPKPTKPDELDLHKVKDRLAGYINGSLPKMEYYTSKQIEILRKQEREKKITTAVFNQIVSDHNILIKLRRKYLHWNSLFGDTVGAYLPNYKISGKTIVRTRKKAKNS</sequence>